<dbReference type="GO" id="GO:0016705">
    <property type="term" value="F:oxidoreductase activity, acting on paired donors, with incorporation or reduction of molecular oxygen"/>
    <property type="evidence" value="ECO:0007669"/>
    <property type="project" value="InterPro"/>
</dbReference>
<dbReference type="GO" id="GO:0004497">
    <property type="term" value="F:monooxygenase activity"/>
    <property type="evidence" value="ECO:0007669"/>
    <property type="project" value="InterPro"/>
</dbReference>
<name>A0A3L6SLP8_PANMI</name>
<dbReference type="AlphaFoldDB" id="A0A3L6SLP8"/>
<dbReference type="EMBL" id="PQIB02000004">
    <property type="protein sequence ID" value="RLN22463.1"/>
    <property type="molecule type" value="Genomic_DNA"/>
</dbReference>
<keyword evidence="1" id="KW-1133">Transmembrane helix</keyword>
<feature type="transmembrane region" description="Helical" evidence="1">
    <location>
        <begin position="12"/>
        <end position="32"/>
    </location>
</feature>
<evidence type="ECO:0000256" key="1">
    <source>
        <dbReference type="SAM" id="Phobius"/>
    </source>
</evidence>
<keyword evidence="1" id="KW-0472">Membrane</keyword>
<dbReference type="Pfam" id="PF00067">
    <property type="entry name" value="p450"/>
    <property type="match status" value="1"/>
</dbReference>
<dbReference type="InterPro" id="IPR036396">
    <property type="entry name" value="Cyt_P450_sf"/>
</dbReference>
<keyword evidence="1" id="KW-0812">Transmembrane</keyword>
<reference evidence="3" key="1">
    <citation type="journal article" date="2019" name="Nat. Commun.">
        <title>The genome of broomcorn millet.</title>
        <authorList>
            <person name="Zou C."/>
            <person name="Miki D."/>
            <person name="Li D."/>
            <person name="Tang Q."/>
            <person name="Xiao L."/>
            <person name="Rajput S."/>
            <person name="Deng P."/>
            <person name="Jia W."/>
            <person name="Huang R."/>
            <person name="Zhang M."/>
            <person name="Sun Y."/>
            <person name="Hu J."/>
            <person name="Fu X."/>
            <person name="Schnable P.S."/>
            <person name="Li F."/>
            <person name="Zhang H."/>
            <person name="Feng B."/>
            <person name="Zhu X."/>
            <person name="Liu R."/>
            <person name="Schnable J.C."/>
            <person name="Zhu J.-K."/>
            <person name="Zhang H."/>
        </authorList>
    </citation>
    <scope>NUCLEOTIDE SEQUENCE [LARGE SCALE GENOMIC DNA]</scope>
</reference>
<keyword evidence="3" id="KW-1185">Reference proteome</keyword>
<dbReference type="PANTHER" id="PTHR24301:SF13">
    <property type="entry name" value="CYTOCHROME P450"/>
    <property type="match status" value="1"/>
</dbReference>
<dbReference type="SUPFAM" id="SSF48264">
    <property type="entry name" value="Cytochrome P450"/>
    <property type="match status" value="1"/>
</dbReference>
<comment type="caution">
    <text evidence="2">The sequence shown here is derived from an EMBL/GenBank/DDBJ whole genome shotgun (WGS) entry which is preliminary data.</text>
</comment>
<gene>
    <name evidence="2" type="ORF">C2845_PM07G19960</name>
</gene>
<organism evidence="2 3">
    <name type="scientific">Panicum miliaceum</name>
    <name type="common">Proso millet</name>
    <name type="synonym">Broomcorn millet</name>
    <dbReference type="NCBI Taxonomy" id="4540"/>
    <lineage>
        <taxon>Eukaryota</taxon>
        <taxon>Viridiplantae</taxon>
        <taxon>Streptophyta</taxon>
        <taxon>Embryophyta</taxon>
        <taxon>Tracheophyta</taxon>
        <taxon>Spermatophyta</taxon>
        <taxon>Magnoliopsida</taxon>
        <taxon>Liliopsida</taxon>
        <taxon>Poales</taxon>
        <taxon>Poaceae</taxon>
        <taxon>PACMAD clade</taxon>
        <taxon>Panicoideae</taxon>
        <taxon>Panicodae</taxon>
        <taxon>Paniceae</taxon>
        <taxon>Panicinae</taxon>
        <taxon>Panicum</taxon>
        <taxon>Panicum sect. Panicum</taxon>
    </lineage>
</organism>
<dbReference type="InterPro" id="IPR001128">
    <property type="entry name" value="Cyt_P450"/>
</dbReference>
<protein>
    <submittedName>
        <fullName evidence="2">Uncharacterized protein</fullName>
    </submittedName>
</protein>
<dbReference type="OrthoDB" id="689917at2759"/>
<sequence>MSSQLVESLPPLPAILFTVAALAVGAFTVYFYGPSWRVRRVPGPLTLPLIGHLPLLARHGPALFRVLAKRYGPIYRFHLGRQPLVMVADPDLCREVGIKKFKSIPN</sequence>
<dbReference type="GO" id="GO:0020037">
    <property type="term" value="F:heme binding"/>
    <property type="evidence" value="ECO:0007669"/>
    <property type="project" value="InterPro"/>
</dbReference>
<dbReference type="Gene3D" id="1.10.630.10">
    <property type="entry name" value="Cytochrome P450"/>
    <property type="match status" value="1"/>
</dbReference>
<accession>A0A3L6SLP8</accession>
<dbReference type="Proteomes" id="UP000275267">
    <property type="component" value="Unassembled WGS sequence"/>
</dbReference>
<evidence type="ECO:0000313" key="2">
    <source>
        <dbReference type="EMBL" id="RLN22463.1"/>
    </source>
</evidence>
<dbReference type="STRING" id="4540.A0A3L6SLP8"/>
<dbReference type="PANTHER" id="PTHR24301">
    <property type="entry name" value="THROMBOXANE-A SYNTHASE"/>
    <property type="match status" value="1"/>
</dbReference>
<evidence type="ECO:0000313" key="3">
    <source>
        <dbReference type="Proteomes" id="UP000275267"/>
    </source>
</evidence>
<proteinExistence type="predicted"/>
<dbReference type="GO" id="GO:0005506">
    <property type="term" value="F:iron ion binding"/>
    <property type="evidence" value="ECO:0007669"/>
    <property type="project" value="InterPro"/>
</dbReference>